<proteinExistence type="predicted"/>
<dbReference type="RefSeq" id="WP_052221817.1">
    <property type="nucleotide sequence ID" value="NZ_LHUR01000027.1"/>
</dbReference>
<dbReference type="EMBL" id="LHUR01000027">
    <property type="protein sequence ID" value="KOA19192.1"/>
    <property type="molecule type" value="Genomic_DNA"/>
</dbReference>
<dbReference type="PATRIC" id="fig|1121318.3.peg.2311"/>
<protein>
    <recommendedName>
        <fullName evidence="3">DUF2007 domain-containing protein</fullName>
    </recommendedName>
</protein>
<sequence length="94" mass="11453">MQLFDKLIIFFNKQDMYIGYSIEEVAKVINILKENNIKYAYKLMKHLRDRDMISFERVGMNMEYDAQYTISVKERDYEEAKYLVNKVLHEKNEN</sequence>
<organism evidence="1 2">
    <name type="scientific">Clostridium homopropionicum DSM 5847</name>
    <dbReference type="NCBI Taxonomy" id="1121318"/>
    <lineage>
        <taxon>Bacteria</taxon>
        <taxon>Bacillati</taxon>
        <taxon>Bacillota</taxon>
        <taxon>Clostridia</taxon>
        <taxon>Eubacteriales</taxon>
        <taxon>Clostridiaceae</taxon>
        <taxon>Clostridium</taxon>
    </lineage>
</organism>
<evidence type="ECO:0000313" key="1">
    <source>
        <dbReference type="EMBL" id="KOA19192.1"/>
    </source>
</evidence>
<keyword evidence="2" id="KW-1185">Reference proteome</keyword>
<dbReference type="Proteomes" id="UP000037043">
    <property type="component" value="Unassembled WGS sequence"/>
</dbReference>
<dbReference type="STRING" id="36844.SAMN04488501_10655"/>
<reference evidence="2" key="1">
    <citation type="submission" date="2015-08" db="EMBL/GenBank/DDBJ databases">
        <title>Genome sequence of the strict anaerobe Clostridium homopropionicum LuHBu1 (DSM 5847T).</title>
        <authorList>
            <person name="Poehlein A."/>
            <person name="Beck M."/>
            <person name="Schiel-Bengelsdorf B."/>
            <person name="Bengelsdorf F.R."/>
            <person name="Daniel R."/>
            <person name="Duerre P."/>
        </authorList>
    </citation>
    <scope>NUCLEOTIDE SEQUENCE [LARGE SCALE GENOMIC DNA]</scope>
    <source>
        <strain evidence="2">DSM 5847</strain>
    </source>
</reference>
<evidence type="ECO:0008006" key="3">
    <source>
        <dbReference type="Google" id="ProtNLM"/>
    </source>
</evidence>
<accession>A0A0L6Z8A1</accession>
<name>A0A0L6Z8A1_9CLOT</name>
<comment type="caution">
    <text evidence="1">The sequence shown here is derived from an EMBL/GenBank/DDBJ whole genome shotgun (WGS) entry which is preliminary data.</text>
</comment>
<gene>
    <name evidence="1" type="ORF">CLHOM_22980</name>
</gene>
<dbReference type="AlphaFoldDB" id="A0A0L6Z8A1"/>
<evidence type="ECO:0000313" key="2">
    <source>
        <dbReference type="Proteomes" id="UP000037043"/>
    </source>
</evidence>